<dbReference type="GO" id="GO:0005524">
    <property type="term" value="F:ATP binding"/>
    <property type="evidence" value="ECO:0007669"/>
    <property type="project" value="UniProtKB-UniRule"/>
</dbReference>
<dbReference type="PANTHER" id="PTHR43311:SF2">
    <property type="entry name" value="GLUTAMATE--TRNA LIGASE, MITOCHONDRIAL-RELATED"/>
    <property type="match status" value="1"/>
</dbReference>
<name>C8XEL6_NAKMY</name>
<dbReference type="PANTHER" id="PTHR43311">
    <property type="entry name" value="GLUTAMATE--TRNA LIGASE"/>
    <property type="match status" value="1"/>
</dbReference>
<evidence type="ECO:0000256" key="6">
    <source>
        <dbReference type="ARBA" id="ARBA00022917"/>
    </source>
</evidence>
<dbReference type="GO" id="GO:0006424">
    <property type="term" value="P:glutamyl-tRNA aminoacylation"/>
    <property type="evidence" value="ECO:0007669"/>
    <property type="project" value="UniProtKB-UniRule"/>
</dbReference>
<evidence type="ECO:0000256" key="3">
    <source>
        <dbReference type="ARBA" id="ARBA00022598"/>
    </source>
</evidence>
<feature type="binding site" evidence="8">
    <location>
        <position position="269"/>
    </location>
    <ligand>
        <name>ATP</name>
        <dbReference type="ChEBI" id="CHEBI:30616"/>
    </ligand>
</feature>
<keyword evidence="6 8" id="KW-0648">Protein biosynthesis</keyword>
<gene>
    <name evidence="8" type="primary">gltX</name>
    <name evidence="11" type="ordered locus">Namu_1475</name>
</gene>
<dbReference type="Proteomes" id="UP000002218">
    <property type="component" value="Chromosome"/>
</dbReference>
<dbReference type="SUPFAM" id="SSF48163">
    <property type="entry name" value="An anticodon-binding domain of class I aminoacyl-tRNA synthetases"/>
    <property type="match status" value="1"/>
</dbReference>
<dbReference type="InterPro" id="IPR008925">
    <property type="entry name" value="aa_tRNA-synth_I_cd-bd_sf"/>
</dbReference>
<keyword evidence="12" id="KW-1185">Reference proteome</keyword>
<dbReference type="InterPro" id="IPR020751">
    <property type="entry name" value="aa-tRNA-synth_I_codon-bd_sub2"/>
</dbReference>
<evidence type="ECO:0000313" key="12">
    <source>
        <dbReference type="Proteomes" id="UP000002218"/>
    </source>
</evidence>
<dbReference type="Pfam" id="PF00749">
    <property type="entry name" value="tRNA-synt_1c"/>
    <property type="match status" value="1"/>
</dbReference>
<dbReference type="InterPro" id="IPR014729">
    <property type="entry name" value="Rossmann-like_a/b/a_fold"/>
</dbReference>
<dbReference type="GO" id="GO:0005829">
    <property type="term" value="C:cytosol"/>
    <property type="evidence" value="ECO:0007669"/>
    <property type="project" value="TreeGrafter"/>
</dbReference>
<dbReference type="Gene3D" id="1.10.10.350">
    <property type="match status" value="1"/>
</dbReference>
<protein>
    <recommendedName>
        <fullName evidence="8">Glutamate--tRNA ligase</fullName>
        <ecNumber evidence="8">6.1.1.17</ecNumber>
    </recommendedName>
    <alternativeName>
        <fullName evidence="8">Glutamyl-tRNA synthetase</fullName>
        <shortName evidence="8">GluRS</shortName>
    </alternativeName>
</protein>
<feature type="domain" description="Aminoacyl-tRNA synthetase class I anticodon-binding" evidence="10">
    <location>
        <begin position="354"/>
        <end position="501"/>
    </location>
</feature>
<keyword evidence="3 8" id="KW-0436">Ligase</keyword>
<comment type="function">
    <text evidence="8">Catalyzes the attachment of glutamate to tRNA(Glu) in a two-step reaction: glutamate is first activated by ATP to form Glu-AMP and then transferred to the acceptor end of tRNA(Glu).</text>
</comment>
<dbReference type="SUPFAM" id="SSF52374">
    <property type="entry name" value="Nucleotidylyl transferase"/>
    <property type="match status" value="1"/>
</dbReference>
<proteinExistence type="inferred from homology"/>
<dbReference type="GO" id="GO:0000049">
    <property type="term" value="F:tRNA binding"/>
    <property type="evidence" value="ECO:0007669"/>
    <property type="project" value="InterPro"/>
</dbReference>
<keyword evidence="4 8" id="KW-0547">Nucleotide-binding</keyword>
<dbReference type="KEGG" id="nml:Namu_1475"/>
<dbReference type="Gene3D" id="3.40.50.620">
    <property type="entry name" value="HUPs"/>
    <property type="match status" value="1"/>
</dbReference>
<feature type="domain" description="Glutamyl/glutaminyl-tRNA synthetase class Ib catalytic" evidence="9">
    <location>
        <begin position="16"/>
        <end position="336"/>
    </location>
</feature>
<evidence type="ECO:0000313" key="11">
    <source>
        <dbReference type="EMBL" id="ACV77874.1"/>
    </source>
</evidence>
<feature type="short sequence motif" description="'HIGH' region" evidence="8">
    <location>
        <begin position="22"/>
        <end position="32"/>
    </location>
</feature>
<comment type="subcellular location">
    <subcellularLocation>
        <location evidence="8">Cytoplasm</location>
    </subcellularLocation>
</comment>
<dbReference type="RefSeq" id="WP_015746780.1">
    <property type="nucleotide sequence ID" value="NC_013235.1"/>
</dbReference>
<organism evidence="11 12">
    <name type="scientific">Nakamurella multipartita (strain ATCC 700099 / DSM 44233 / CIP 104796 / JCM 9543 / NBRC 105858 / Y-104)</name>
    <name type="common">Microsphaera multipartita</name>
    <dbReference type="NCBI Taxonomy" id="479431"/>
    <lineage>
        <taxon>Bacteria</taxon>
        <taxon>Bacillati</taxon>
        <taxon>Actinomycetota</taxon>
        <taxon>Actinomycetes</taxon>
        <taxon>Nakamurellales</taxon>
        <taxon>Nakamurellaceae</taxon>
        <taxon>Nakamurella</taxon>
    </lineage>
</organism>
<dbReference type="Pfam" id="PF19269">
    <property type="entry name" value="Anticodon_2"/>
    <property type="match status" value="1"/>
</dbReference>
<dbReference type="InterPro" id="IPR020752">
    <property type="entry name" value="Glu-tRNA-synth_I_codon-bd_sub1"/>
</dbReference>
<dbReference type="OrthoDB" id="9807503at2"/>
<keyword evidence="2 8" id="KW-0963">Cytoplasm</keyword>
<reference evidence="12" key="1">
    <citation type="submission" date="2009-09" db="EMBL/GenBank/DDBJ databases">
        <title>The complete genome of Nakamurella multipartita DSM 44233.</title>
        <authorList>
            <consortium name="US DOE Joint Genome Institute (JGI-PGF)"/>
            <person name="Lucas S."/>
            <person name="Copeland A."/>
            <person name="Lapidus A."/>
            <person name="Glavina del Rio T."/>
            <person name="Dalin E."/>
            <person name="Tice H."/>
            <person name="Bruce D."/>
            <person name="Goodwin L."/>
            <person name="Pitluck S."/>
            <person name="Kyrpides N."/>
            <person name="Mavromatis K."/>
            <person name="Ivanova N."/>
            <person name="Ovchinnikova G."/>
            <person name="Sims D."/>
            <person name="Meincke L."/>
            <person name="Brettin T."/>
            <person name="Detter J.C."/>
            <person name="Han C."/>
            <person name="Larimer F."/>
            <person name="Land M."/>
            <person name="Hauser L."/>
            <person name="Markowitz V."/>
            <person name="Cheng J.-F."/>
            <person name="Hugenholtz P."/>
            <person name="Woyke T."/>
            <person name="Wu D."/>
            <person name="Klenk H.-P."/>
            <person name="Eisen J.A."/>
        </authorList>
    </citation>
    <scope>NUCLEOTIDE SEQUENCE [LARGE SCALE GENOMIC DNA]</scope>
    <source>
        <strain evidence="12">ATCC 700099 / DSM 44233 / CIP 104796 / JCM 9543 / NBRC 105858 / Y-104</strain>
    </source>
</reference>
<dbReference type="FunCoup" id="C8XEL6">
    <property type="interactions" value="445"/>
</dbReference>
<dbReference type="InterPro" id="IPR049940">
    <property type="entry name" value="GluQ/Sye"/>
</dbReference>
<dbReference type="GO" id="GO:0004818">
    <property type="term" value="F:glutamate-tRNA ligase activity"/>
    <property type="evidence" value="ECO:0007669"/>
    <property type="project" value="UniProtKB-UniRule"/>
</dbReference>
<comment type="subunit">
    <text evidence="8">Monomer.</text>
</comment>
<evidence type="ECO:0000256" key="5">
    <source>
        <dbReference type="ARBA" id="ARBA00022840"/>
    </source>
</evidence>
<keyword evidence="5 8" id="KW-0067">ATP-binding</keyword>
<dbReference type="eggNOG" id="COG0008">
    <property type="taxonomic scope" value="Bacteria"/>
</dbReference>
<dbReference type="HOGENOM" id="CLU_015768_6_1_11"/>
<dbReference type="AlphaFoldDB" id="C8XEL6"/>
<evidence type="ECO:0000259" key="9">
    <source>
        <dbReference type="Pfam" id="PF00749"/>
    </source>
</evidence>
<dbReference type="InterPro" id="IPR045462">
    <property type="entry name" value="aa-tRNA-synth_I_cd-bd"/>
</dbReference>
<evidence type="ECO:0000259" key="10">
    <source>
        <dbReference type="Pfam" id="PF19269"/>
    </source>
</evidence>
<dbReference type="InterPro" id="IPR033910">
    <property type="entry name" value="GluRS_core"/>
</dbReference>
<evidence type="ECO:0000256" key="4">
    <source>
        <dbReference type="ARBA" id="ARBA00022741"/>
    </source>
</evidence>
<dbReference type="EC" id="6.1.1.17" evidence="8"/>
<evidence type="ECO:0000256" key="2">
    <source>
        <dbReference type="ARBA" id="ARBA00022490"/>
    </source>
</evidence>
<evidence type="ECO:0000256" key="8">
    <source>
        <dbReference type="HAMAP-Rule" id="MF_00022"/>
    </source>
</evidence>
<reference evidence="11 12" key="2">
    <citation type="journal article" date="2010" name="Stand. Genomic Sci.">
        <title>Complete genome sequence of Nakamurella multipartita type strain (Y-104).</title>
        <authorList>
            <person name="Tice H."/>
            <person name="Mayilraj S."/>
            <person name="Sims D."/>
            <person name="Lapidus A."/>
            <person name="Nolan M."/>
            <person name="Lucas S."/>
            <person name="Glavina Del Rio T."/>
            <person name="Copeland A."/>
            <person name="Cheng J.F."/>
            <person name="Meincke L."/>
            <person name="Bruce D."/>
            <person name="Goodwin L."/>
            <person name="Pitluck S."/>
            <person name="Ivanova N."/>
            <person name="Mavromatis K."/>
            <person name="Ovchinnikova G."/>
            <person name="Pati A."/>
            <person name="Chen A."/>
            <person name="Palaniappan K."/>
            <person name="Land M."/>
            <person name="Hauser L."/>
            <person name="Chang Y.J."/>
            <person name="Jeffries C.D."/>
            <person name="Detter J.C."/>
            <person name="Brettin T."/>
            <person name="Rohde M."/>
            <person name="Goker M."/>
            <person name="Bristow J."/>
            <person name="Eisen J.A."/>
            <person name="Markowitz V."/>
            <person name="Hugenholtz P."/>
            <person name="Kyrpides N.C."/>
            <person name="Klenk H.P."/>
            <person name="Chen F."/>
        </authorList>
    </citation>
    <scope>NUCLEOTIDE SEQUENCE [LARGE SCALE GENOMIC DNA]</scope>
    <source>
        <strain evidence="12">ATCC 700099 / DSM 44233 / CIP 104796 / JCM 9543 / NBRC 105858 / Y-104</strain>
    </source>
</reference>
<evidence type="ECO:0000256" key="1">
    <source>
        <dbReference type="ARBA" id="ARBA00007894"/>
    </source>
</evidence>
<comment type="similarity">
    <text evidence="1 8">Belongs to the class-I aminoacyl-tRNA synthetase family. Glutamate--tRNA ligase type 1 subfamily.</text>
</comment>
<dbReference type="STRING" id="479431.Namu_1475"/>
<keyword evidence="7 8" id="KW-0030">Aminoacyl-tRNA synthetase</keyword>
<dbReference type="HAMAP" id="MF_00022">
    <property type="entry name" value="Glu_tRNA_synth_type1"/>
    <property type="match status" value="1"/>
</dbReference>
<dbReference type="InterPro" id="IPR000924">
    <property type="entry name" value="Glu/Gln-tRNA-synth"/>
</dbReference>
<accession>C8XEL6</accession>
<dbReference type="NCBIfam" id="TIGR00464">
    <property type="entry name" value="gltX_bact"/>
    <property type="match status" value="1"/>
</dbReference>
<comment type="catalytic activity">
    <reaction evidence="8">
        <text>tRNA(Glu) + L-glutamate + ATP = L-glutamyl-tRNA(Glu) + AMP + diphosphate</text>
        <dbReference type="Rhea" id="RHEA:23540"/>
        <dbReference type="Rhea" id="RHEA-COMP:9663"/>
        <dbReference type="Rhea" id="RHEA-COMP:9680"/>
        <dbReference type="ChEBI" id="CHEBI:29985"/>
        <dbReference type="ChEBI" id="CHEBI:30616"/>
        <dbReference type="ChEBI" id="CHEBI:33019"/>
        <dbReference type="ChEBI" id="CHEBI:78442"/>
        <dbReference type="ChEBI" id="CHEBI:78520"/>
        <dbReference type="ChEBI" id="CHEBI:456215"/>
        <dbReference type="EC" id="6.1.1.17"/>
    </reaction>
</comment>
<dbReference type="PRINTS" id="PR00987">
    <property type="entry name" value="TRNASYNTHGLU"/>
</dbReference>
<dbReference type="Gene3D" id="1.10.8.70">
    <property type="entry name" value="Glutamate-tRNA synthetase, class I, anticodon-binding domain 1"/>
    <property type="match status" value="1"/>
</dbReference>
<feature type="short sequence motif" description="'KMSKS' region" evidence="8">
    <location>
        <begin position="266"/>
        <end position="270"/>
    </location>
</feature>
<dbReference type="GO" id="GO:0008270">
    <property type="term" value="F:zinc ion binding"/>
    <property type="evidence" value="ECO:0007669"/>
    <property type="project" value="InterPro"/>
</dbReference>
<dbReference type="CDD" id="cd00808">
    <property type="entry name" value="GluRS_core"/>
    <property type="match status" value="1"/>
</dbReference>
<dbReference type="InterPro" id="IPR020058">
    <property type="entry name" value="Glu/Gln-tRNA-synth_Ib_cat-dom"/>
</dbReference>
<evidence type="ECO:0000256" key="7">
    <source>
        <dbReference type="ARBA" id="ARBA00023146"/>
    </source>
</evidence>
<comment type="caution">
    <text evidence="8">Lacks conserved residue(s) required for the propagation of feature annotation.</text>
</comment>
<dbReference type="InParanoid" id="C8XEL6"/>
<sequence>MTQTPSPADRPDSRPVRARFCPSPTGTPHVGLARTALFNWAFARHHGGTFVFRIEDTDAARDSEESYEAIVDAMTWLGLDWDEGPGIGGPHAPYRQSQRGEIYREVVAELVAAGHLYESHSTAEDVTARHLAAGRDPKLGYDNYDRTPDPVLIEAATAAGRAPVLRLRMPDRDIGFDDLVRGRVVFPAGTVPDPVLVRGTGDPLYTLVNPVDDALMGITHVLRGEDLLPSTPRQIALYEALIDIGRAELVPQFGHLPFVTGEGNRKLSKRDPQSNLFQYRDDGFITEGMVNYLALLGWSLPAVGGEDRDIFTPAELVGAFDGTRISGNPARFDRKKATAINGAHIRLLGPEDFAGRLADYLAATGTLPAEPSDEQRVLVAAVAPLVQERSALLSEAATMAEFLFAGDDFAVDEAAAAKVLKADAAPVLDEAIAAAQTVPEFTAAALETELKARLIDRLALKPRVAFGPVRVAVTGRTVSPPLYESMELLGRDVALTRLRAARALVPAGPAGA</sequence>
<dbReference type="InterPro" id="IPR004527">
    <property type="entry name" value="Glu-tRNA-ligase_bac/mito"/>
</dbReference>
<dbReference type="EMBL" id="CP001737">
    <property type="protein sequence ID" value="ACV77874.1"/>
    <property type="molecule type" value="Genomic_DNA"/>
</dbReference>